<keyword evidence="3" id="KW-1185">Reference proteome</keyword>
<name>G7JYU8_MEDTR</name>
<evidence type="ECO:0000313" key="1">
    <source>
        <dbReference type="EMBL" id="AES95245.1"/>
    </source>
</evidence>
<evidence type="ECO:0000313" key="3">
    <source>
        <dbReference type="Proteomes" id="UP000002051"/>
    </source>
</evidence>
<accession>G7JYU8</accession>
<proteinExistence type="predicted"/>
<dbReference type="AlphaFoldDB" id="G7JYU8"/>
<sequence length="144" mass="16837">MKFVRKLIASLKKVDGEFGLSPLLNEDYELTVFTRVLREFIVTFFIFQSLLSSSLSNILSSNTNVMKIKATHEILEAMENAIEIKTNIVIQPSVRPPRITKFLKPYVMKMHFTNKYMSAIREYTHLIEDHELVAEITFLFQNKY</sequence>
<organism evidence="1 3">
    <name type="scientific">Medicago truncatula</name>
    <name type="common">Barrel medic</name>
    <name type="synonym">Medicago tribuloides</name>
    <dbReference type="NCBI Taxonomy" id="3880"/>
    <lineage>
        <taxon>Eukaryota</taxon>
        <taxon>Viridiplantae</taxon>
        <taxon>Streptophyta</taxon>
        <taxon>Embryophyta</taxon>
        <taxon>Tracheophyta</taxon>
        <taxon>Spermatophyta</taxon>
        <taxon>Magnoliopsida</taxon>
        <taxon>eudicotyledons</taxon>
        <taxon>Gunneridae</taxon>
        <taxon>Pentapetalae</taxon>
        <taxon>rosids</taxon>
        <taxon>fabids</taxon>
        <taxon>Fabales</taxon>
        <taxon>Fabaceae</taxon>
        <taxon>Papilionoideae</taxon>
        <taxon>50 kb inversion clade</taxon>
        <taxon>NPAAA clade</taxon>
        <taxon>Hologalegina</taxon>
        <taxon>IRL clade</taxon>
        <taxon>Trifolieae</taxon>
        <taxon>Medicago</taxon>
    </lineage>
</organism>
<dbReference type="STRING" id="3880.G7JYU8"/>
<dbReference type="Proteomes" id="UP000002051">
    <property type="component" value="Chromosome 5"/>
</dbReference>
<dbReference type="HOGENOM" id="CLU_1799344_0_0_1"/>
<gene>
    <name evidence="1" type="ordered locus">MTR_5g023330</name>
</gene>
<dbReference type="PaxDb" id="3880-AES95245"/>
<reference evidence="1 3" key="2">
    <citation type="journal article" date="2014" name="BMC Genomics">
        <title>An improved genome release (version Mt4.0) for the model legume Medicago truncatula.</title>
        <authorList>
            <person name="Tang H."/>
            <person name="Krishnakumar V."/>
            <person name="Bidwell S."/>
            <person name="Rosen B."/>
            <person name="Chan A."/>
            <person name="Zhou S."/>
            <person name="Gentzbittel L."/>
            <person name="Childs K.L."/>
            <person name="Yandell M."/>
            <person name="Gundlach H."/>
            <person name="Mayer K.F."/>
            <person name="Schwartz D.C."/>
            <person name="Town C.D."/>
        </authorList>
    </citation>
    <scope>GENOME REANNOTATION</scope>
    <source>
        <strain evidence="2 3">cv. Jemalong A17</strain>
    </source>
</reference>
<reference evidence="2" key="3">
    <citation type="submission" date="2015-04" db="UniProtKB">
        <authorList>
            <consortium name="EnsemblPlants"/>
        </authorList>
    </citation>
    <scope>IDENTIFICATION</scope>
    <source>
        <strain evidence="2">cv. Jemalong A17</strain>
    </source>
</reference>
<evidence type="ECO:0000313" key="2">
    <source>
        <dbReference type="EnsemblPlants" id="AES95245"/>
    </source>
</evidence>
<dbReference type="EMBL" id="CM001221">
    <property type="protein sequence ID" value="AES95245.1"/>
    <property type="molecule type" value="Genomic_DNA"/>
</dbReference>
<reference evidence="1 3" key="1">
    <citation type="journal article" date="2011" name="Nature">
        <title>The Medicago genome provides insight into the evolution of rhizobial symbioses.</title>
        <authorList>
            <person name="Young N.D."/>
            <person name="Debelle F."/>
            <person name="Oldroyd G.E."/>
            <person name="Geurts R."/>
            <person name="Cannon S.B."/>
            <person name="Udvardi M.K."/>
            <person name="Benedito V.A."/>
            <person name="Mayer K.F."/>
            <person name="Gouzy J."/>
            <person name="Schoof H."/>
            <person name="Van de Peer Y."/>
            <person name="Proost S."/>
            <person name="Cook D.R."/>
            <person name="Meyers B.C."/>
            <person name="Spannagl M."/>
            <person name="Cheung F."/>
            <person name="De Mita S."/>
            <person name="Krishnakumar V."/>
            <person name="Gundlach H."/>
            <person name="Zhou S."/>
            <person name="Mudge J."/>
            <person name="Bharti A.K."/>
            <person name="Murray J.D."/>
            <person name="Naoumkina M.A."/>
            <person name="Rosen B."/>
            <person name="Silverstein K.A."/>
            <person name="Tang H."/>
            <person name="Rombauts S."/>
            <person name="Zhao P.X."/>
            <person name="Zhou P."/>
            <person name="Barbe V."/>
            <person name="Bardou P."/>
            <person name="Bechner M."/>
            <person name="Bellec A."/>
            <person name="Berger A."/>
            <person name="Berges H."/>
            <person name="Bidwell S."/>
            <person name="Bisseling T."/>
            <person name="Choisne N."/>
            <person name="Couloux A."/>
            <person name="Denny R."/>
            <person name="Deshpande S."/>
            <person name="Dai X."/>
            <person name="Doyle J.J."/>
            <person name="Dudez A.M."/>
            <person name="Farmer A.D."/>
            <person name="Fouteau S."/>
            <person name="Franken C."/>
            <person name="Gibelin C."/>
            <person name="Gish J."/>
            <person name="Goldstein S."/>
            <person name="Gonzalez A.J."/>
            <person name="Green P.J."/>
            <person name="Hallab A."/>
            <person name="Hartog M."/>
            <person name="Hua A."/>
            <person name="Humphray S.J."/>
            <person name="Jeong D.H."/>
            <person name="Jing Y."/>
            <person name="Jocker A."/>
            <person name="Kenton S.M."/>
            <person name="Kim D.J."/>
            <person name="Klee K."/>
            <person name="Lai H."/>
            <person name="Lang C."/>
            <person name="Lin S."/>
            <person name="Macmil S.L."/>
            <person name="Magdelenat G."/>
            <person name="Matthews L."/>
            <person name="McCorrison J."/>
            <person name="Monaghan E.L."/>
            <person name="Mun J.H."/>
            <person name="Najar F.Z."/>
            <person name="Nicholson C."/>
            <person name="Noirot C."/>
            <person name="O'Bleness M."/>
            <person name="Paule C.R."/>
            <person name="Poulain J."/>
            <person name="Prion F."/>
            <person name="Qin B."/>
            <person name="Qu C."/>
            <person name="Retzel E.F."/>
            <person name="Riddle C."/>
            <person name="Sallet E."/>
            <person name="Samain S."/>
            <person name="Samson N."/>
            <person name="Sanders I."/>
            <person name="Saurat O."/>
            <person name="Scarpelli C."/>
            <person name="Schiex T."/>
            <person name="Segurens B."/>
            <person name="Severin A.J."/>
            <person name="Sherrier D.J."/>
            <person name="Shi R."/>
            <person name="Sims S."/>
            <person name="Singer S.R."/>
            <person name="Sinharoy S."/>
            <person name="Sterck L."/>
            <person name="Viollet A."/>
            <person name="Wang B.B."/>
            <person name="Wang K."/>
            <person name="Wang M."/>
            <person name="Wang X."/>
            <person name="Warfsmann J."/>
            <person name="Weissenbach J."/>
            <person name="White D.D."/>
            <person name="White J.D."/>
            <person name="Wiley G.B."/>
            <person name="Wincker P."/>
            <person name="Xing Y."/>
            <person name="Yang L."/>
            <person name="Yao Z."/>
            <person name="Ying F."/>
            <person name="Zhai J."/>
            <person name="Zhou L."/>
            <person name="Zuber A."/>
            <person name="Denarie J."/>
            <person name="Dixon R.A."/>
            <person name="May G.D."/>
            <person name="Schwartz D.C."/>
            <person name="Rogers J."/>
            <person name="Quetier F."/>
            <person name="Town C.D."/>
            <person name="Roe B.A."/>
        </authorList>
    </citation>
    <scope>NUCLEOTIDE SEQUENCE [LARGE SCALE GENOMIC DNA]</scope>
    <source>
        <strain evidence="1">A17</strain>
        <strain evidence="2 3">cv. Jemalong A17</strain>
    </source>
</reference>
<dbReference type="EnsemblPlants" id="AES95245">
    <property type="protein sequence ID" value="AES95245"/>
    <property type="gene ID" value="MTR_5g023330"/>
</dbReference>
<protein>
    <submittedName>
        <fullName evidence="1 2">Uncharacterized protein</fullName>
    </submittedName>
</protein>